<accession>A0AAW9K6I3</accession>
<dbReference type="EMBL" id="WNUR01001636">
    <property type="protein sequence ID" value="MDZ7543792.1"/>
    <property type="molecule type" value="Genomic_DNA"/>
</dbReference>
<evidence type="ECO:0000256" key="1">
    <source>
        <dbReference type="ARBA" id="ARBA00022679"/>
    </source>
</evidence>
<gene>
    <name evidence="4" type="ORF">GNF83_22025</name>
</gene>
<comment type="caution">
    <text evidence="4">The sequence shown here is derived from an EMBL/GenBank/DDBJ whole genome shotgun (WGS) entry which is preliminary data.</text>
</comment>
<evidence type="ECO:0000259" key="3">
    <source>
        <dbReference type="Pfam" id="PF13427"/>
    </source>
</evidence>
<name>A0AAW9K6I3_CLOPF</name>
<evidence type="ECO:0000313" key="5">
    <source>
        <dbReference type="Proteomes" id="UP001288944"/>
    </source>
</evidence>
<dbReference type="GO" id="GO:0016740">
    <property type="term" value="F:transferase activity"/>
    <property type="evidence" value="ECO:0007669"/>
    <property type="project" value="UniProtKB-KW"/>
</dbReference>
<keyword evidence="2" id="KW-1133">Transmembrane helix</keyword>
<feature type="transmembrane region" description="Helical" evidence="2">
    <location>
        <begin position="29"/>
        <end position="51"/>
    </location>
</feature>
<organism evidence="4 5">
    <name type="scientific">Clostridium perfringens</name>
    <dbReference type="NCBI Taxonomy" id="1502"/>
    <lineage>
        <taxon>Bacteria</taxon>
        <taxon>Bacillati</taxon>
        <taxon>Bacillota</taxon>
        <taxon>Clostridia</taxon>
        <taxon>Eubacteriales</taxon>
        <taxon>Clostridiaceae</taxon>
        <taxon>Clostridium</taxon>
    </lineage>
</organism>
<keyword evidence="1" id="KW-0808">Transferase</keyword>
<dbReference type="AlphaFoldDB" id="A0AAW9K6I3"/>
<dbReference type="InterPro" id="IPR025184">
    <property type="entry name" value="AadA_C"/>
</dbReference>
<dbReference type="Proteomes" id="UP001288944">
    <property type="component" value="Unassembled WGS sequence"/>
</dbReference>
<feature type="domain" description="Adenylyltransferase AadA C-terminal" evidence="3">
    <location>
        <begin position="43"/>
        <end position="94"/>
    </location>
</feature>
<sequence>ILIDEMRNNHNTYWINWINDCRKLTSMKYIGLLVSLNMIEWGVLGISRLYYSFKERDITSKIGAGEYALQNVPERWHKIINESMRLRKGNKKSYYNSIFERRNDALIYINYIIQESNELFNEKK</sequence>
<evidence type="ECO:0000256" key="2">
    <source>
        <dbReference type="SAM" id="Phobius"/>
    </source>
</evidence>
<keyword evidence="2" id="KW-0472">Membrane</keyword>
<feature type="non-terminal residue" evidence="4">
    <location>
        <position position="1"/>
    </location>
</feature>
<protein>
    <submittedName>
        <fullName evidence="4">DUF4111 domain-containing protein</fullName>
    </submittedName>
</protein>
<proteinExistence type="predicted"/>
<evidence type="ECO:0000313" key="4">
    <source>
        <dbReference type="EMBL" id="MDZ7543792.1"/>
    </source>
</evidence>
<keyword evidence="2" id="KW-0812">Transmembrane</keyword>
<reference evidence="4" key="1">
    <citation type="submission" date="2019-11" db="EMBL/GenBank/DDBJ databases">
        <title>Characterization of Clostridium perfringens isolates from swine manure treated agricultural soils.</title>
        <authorList>
            <person name="Wushke S.T."/>
        </authorList>
    </citation>
    <scope>NUCLEOTIDE SEQUENCE</scope>
    <source>
        <strain evidence="4">X62</strain>
    </source>
</reference>
<dbReference type="Pfam" id="PF13427">
    <property type="entry name" value="AadA_C"/>
    <property type="match status" value="1"/>
</dbReference>